<dbReference type="Gene3D" id="3.20.20.70">
    <property type="entry name" value="Aldolase class I"/>
    <property type="match status" value="1"/>
</dbReference>
<keyword evidence="15" id="KW-1185">Reference proteome</keyword>
<dbReference type="Pfam" id="PF00037">
    <property type="entry name" value="Fer4"/>
    <property type="match status" value="1"/>
</dbReference>
<dbReference type="Proteomes" id="UP000660021">
    <property type="component" value="Unassembled WGS sequence"/>
</dbReference>
<dbReference type="EC" id="1.3.1.1" evidence="12"/>
<comment type="similarity">
    <text evidence="1">Belongs to the dihydropyrimidine dehydrogenase family.</text>
</comment>
<keyword evidence="5" id="KW-0411">Iron-sulfur</keyword>
<comment type="function">
    <text evidence="10">Involved in pyrimidine base degradation. Catalyzes physiologically the reduction of uracil to 5,6-dihydrouracil (DHU) by using NADH as a specific cosubstrate. It also catalyzes the reverse reaction and the reduction of thymine to 5,6-dihydrothymine (DHT).</text>
</comment>
<evidence type="ECO:0000256" key="6">
    <source>
        <dbReference type="ARBA" id="ARBA00030119"/>
    </source>
</evidence>
<evidence type="ECO:0000256" key="1">
    <source>
        <dbReference type="ARBA" id="ARBA00010804"/>
    </source>
</evidence>
<proteinExistence type="inferred from homology"/>
<protein>
    <recommendedName>
        <fullName evidence="12">dihydrouracil dehydrogenase (NAD(+))</fullName>
        <ecNumber evidence="12">1.3.1.1</ecNumber>
    </recommendedName>
    <alternativeName>
        <fullName evidence="7">Dihydrothymine dehydrogenase</fullName>
    </alternativeName>
    <alternativeName>
        <fullName evidence="6">Dihydrouracil dehydrogenase</fullName>
    </alternativeName>
</protein>
<feature type="domain" description="4Fe-4S ferredoxin-type" evidence="13">
    <location>
        <begin position="313"/>
        <end position="340"/>
    </location>
</feature>
<evidence type="ECO:0000256" key="5">
    <source>
        <dbReference type="ARBA" id="ARBA00023014"/>
    </source>
</evidence>
<dbReference type="SUPFAM" id="SSF51395">
    <property type="entry name" value="FMN-linked oxidoreductases"/>
    <property type="match status" value="1"/>
</dbReference>
<dbReference type="Gene3D" id="3.30.70.20">
    <property type="match status" value="1"/>
</dbReference>
<keyword evidence="4" id="KW-0408">Iron</keyword>
<comment type="catalytic activity">
    <reaction evidence="9">
        <text>5,6-dihydrouracil + NAD(+) = uracil + NADH + H(+)</text>
        <dbReference type="Rhea" id="RHEA:20189"/>
        <dbReference type="ChEBI" id="CHEBI:15378"/>
        <dbReference type="ChEBI" id="CHEBI:15901"/>
        <dbReference type="ChEBI" id="CHEBI:17568"/>
        <dbReference type="ChEBI" id="CHEBI:57540"/>
        <dbReference type="ChEBI" id="CHEBI:57945"/>
        <dbReference type="EC" id="1.3.1.1"/>
    </reaction>
</comment>
<evidence type="ECO:0000256" key="9">
    <source>
        <dbReference type="ARBA" id="ARBA00048792"/>
    </source>
</evidence>
<gene>
    <name evidence="14" type="ORF">H8S34_06440</name>
</gene>
<dbReference type="PROSITE" id="PS51379">
    <property type="entry name" value="4FE4S_FER_2"/>
    <property type="match status" value="2"/>
</dbReference>
<evidence type="ECO:0000313" key="14">
    <source>
        <dbReference type="EMBL" id="MBC5730470.1"/>
    </source>
</evidence>
<dbReference type="PANTHER" id="PTHR43073:SF2">
    <property type="entry name" value="DIHYDROPYRIMIDINE DEHYDROGENASE [NADP(+)]"/>
    <property type="match status" value="1"/>
</dbReference>
<dbReference type="InterPro" id="IPR017900">
    <property type="entry name" value="4Fe4S_Fe_S_CS"/>
</dbReference>
<evidence type="ECO:0000256" key="10">
    <source>
        <dbReference type="ARBA" id="ARBA00049578"/>
    </source>
</evidence>
<accession>A0ABR7HSH4</accession>
<dbReference type="EMBL" id="JACOPR010000003">
    <property type="protein sequence ID" value="MBC5730470.1"/>
    <property type="molecule type" value="Genomic_DNA"/>
</dbReference>
<dbReference type="InterPro" id="IPR013785">
    <property type="entry name" value="Aldolase_TIM"/>
</dbReference>
<feature type="domain" description="4Fe-4S ferredoxin-type" evidence="13">
    <location>
        <begin position="342"/>
        <end position="372"/>
    </location>
</feature>
<reference evidence="14 15" key="1">
    <citation type="submission" date="2020-08" db="EMBL/GenBank/DDBJ databases">
        <title>Genome public.</title>
        <authorList>
            <person name="Liu C."/>
            <person name="Sun Q."/>
        </authorList>
    </citation>
    <scope>NUCLEOTIDE SEQUENCE [LARGE SCALE GENOMIC DNA]</scope>
    <source>
        <strain evidence="14 15">New-38</strain>
    </source>
</reference>
<dbReference type="SUPFAM" id="SSF54862">
    <property type="entry name" value="4Fe-4S ferredoxins"/>
    <property type="match status" value="1"/>
</dbReference>
<evidence type="ECO:0000256" key="12">
    <source>
        <dbReference type="ARBA" id="ARBA00049728"/>
    </source>
</evidence>
<sequence>MFDKEKVKGASIGVKFCGYDLQSPFIVGSGPLTYGSEGMIRAYQAGVGAVVTKTIRLGAAINPAHHMAKINNEAILNCEKWADSDRFQWYEKEIPEAVKAGAIVIGSVGHTPMEAQAIVEDVEKAGAHIIELVSYTEDTLLPMLDYAKAHVNIPVICKLSGNWPDAAATAKKCYEHGADGICAIDSIGPTLMIDVEKRAPVMMSNDGYGWMTGAPIKPISMRINSQITRNIPGYKNLYGTGGVMKADDAIEYLMIGCNAVGICSVGILKGLDYVEKMCYQLSDRLAQLGFSSIQEAMGVALPNFPSTENITDMGFHYEPGKCTKCGRCETVCCYNARKVEFPEMKLDRTLCRSCGLCADVCPTHALTSFVEEQSAENAKRAAASKEFDALVKEQSPKLLEH</sequence>
<comment type="catalytic activity">
    <reaction evidence="8">
        <text>5,6-dihydrothymine + NAD(+) = thymine + NADH + H(+)</text>
        <dbReference type="Rhea" id="RHEA:28791"/>
        <dbReference type="ChEBI" id="CHEBI:15378"/>
        <dbReference type="ChEBI" id="CHEBI:17821"/>
        <dbReference type="ChEBI" id="CHEBI:27468"/>
        <dbReference type="ChEBI" id="CHEBI:57540"/>
        <dbReference type="ChEBI" id="CHEBI:57945"/>
        <dbReference type="EC" id="1.3.1.1"/>
    </reaction>
</comment>
<dbReference type="PANTHER" id="PTHR43073">
    <property type="entry name" value="DIHYDROPYRIMIDINE DEHYDROGENASE [NADP(+)]"/>
    <property type="match status" value="1"/>
</dbReference>
<dbReference type="RefSeq" id="WP_101691904.1">
    <property type="nucleotide sequence ID" value="NZ_JACOPR010000003.1"/>
</dbReference>
<keyword evidence="2" id="KW-0479">Metal-binding</keyword>
<evidence type="ECO:0000313" key="15">
    <source>
        <dbReference type="Proteomes" id="UP000660021"/>
    </source>
</evidence>
<evidence type="ECO:0000256" key="7">
    <source>
        <dbReference type="ARBA" id="ARBA00032722"/>
    </source>
</evidence>
<organism evidence="14 15">
    <name type="scientific">Pseudoflavonifractor hominis</name>
    <dbReference type="NCBI Taxonomy" id="2763059"/>
    <lineage>
        <taxon>Bacteria</taxon>
        <taxon>Bacillati</taxon>
        <taxon>Bacillota</taxon>
        <taxon>Clostridia</taxon>
        <taxon>Eubacteriales</taxon>
        <taxon>Oscillospiraceae</taxon>
        <taxon>Pseudoflavonifractor</taxon>
    </lineage>
</organism>
<name>A0ABR7HSH4_9FIRM</name>
<evidence type="ECO:0000256" key="11">
    <source>
        <dbReference type="ARBA" id="ARBA00049714"/>
    </source>
</evidence>
<evidence type="ECO:0000256" key="4">
    <source>
        <dbReference type="ARBA" id="ARBA00023004"/>
    </source>
</evidence>
<comment type="caution">
    <text evidence="14">The sequence shown here is derived from an EMBL/GenBank/DDBJ whole genome shotgun (WGS) entry which is preliminary data.</text>
</comment>
<dbReference type="Pfam" id="PF01180">
    <property type="entry name" value="DHO_dh"/>
    <property type="match status" value="1"/>
</dbReference>
<evidence type="ECO:0000256" key="2">
    <source>
        <dbReference type="ARBA" id="ARBA00022723"/>
    </source>
</evidence>
<evidence type="ECO:0000259" key="13">
    <source>
        <dbReference type="PROSITE" id="PS51379"/>
    </source>
</evidence>
<dbReference type="InterPro" id="IPR017896">
    <property type="entry name" value="4Fe4S_Fe-S-bd"/>
</dbReference>
<comment type="subunit">
    <text evidence="11">Heterotetramer of 2 PreA and 2 PreT subunits.</text>
</comment>
<dbReference type="InterPro" id="IPR005720">
    <property type="entry name" value="Dihydroorotate_DH_cat"/>
</dbReference>
<keyword evidence="3" id="KW-0560">Oxidoreductase</keyword>
<evidence type="ECO:0000256" key="3">
    <source>
        <dbReference type="ARBA" id="ARBA00023002"/>
    </source>
</evidence>
<dbReference type="PROSITE" id="PS00198">
    <property type="entry name" value="4FE4S_FER_1"/>
    <property type="match status" value="1"/>
</dbReference>
<evidence type="ECO:0000256" key="8">
    <source>
        <dbReference type="ARBA" id="ARBA00047685"/>
    </source>
</evidence>